<reference evidence="3" key="1">
    <citation type="submission" date="2018-08" db="EMBL/GenBank/DDBJ databases">
        <authorList>
            <person name="Chevrot R."/>
        </authorList>
    </citation>
    <scope>NUCLEOTIDE SEQUENCE [LARGE SCALE GENOMIC DNA]</scope>
</reference>
<accession>A0A383RDL5</accession>
<gene>
    <name evidence="2" type="ORF">PBLR_12811</name>
</gene>
<dbReference type="Pfam" id="PF20274">
    <property type="entry name" value="cREC_REC"/>
    <property type="match status" value="1"/>
</dbReference>
<evidence type="ECO:0000313" key="3">
    <source>
        <dbReference type="Proteomes" id="UP000304148"/>
    </source>
</evidence>
<name>A0A383RDL5_PAEAL</name>
<proteinExistence type="predicted"/>
<dbReference type="EMBL" id="LS992241">
    <property type="protein sequence ID" value="SYX84389.1"/>
    <property type="molecule type" value="Genomic_DNA"/>
</dbReference>
<protein>
    <recommendedName>
        <fullName evidence="1">Cyclic-phosphate processing Receiver domain-containing protein</fullName>
    </recommendedName>
</protein>
<feature type="domain" description="Cyclic-phosphate processing Receiver" evidence="1">
    <location>
        <begin position="37"/>
        <end position="121"/>
    </location>
</feature>
<sequence length="148" mass="16957">MEAYPGYFAVGQSLYGSYAPQLVINGHRIGKEVIMMIHVYLDDYRRCPEGFVLARNAEECLLLLEHEQVGILSLDHDLGENERTGTELVREMVVRGLYPQTAIYLHTSSMIGRKRMFEMLYVNKPEHVELSNGPMPESLLMQIRGNRV</sequence>
<evidence type="ECO:0000313" key="2">
    <source>
        <dbReference type="EMBL" id="SYX84389.1"/>
    </source>
</evidence>
<dbReference type="AlphaFoldDB" id="A0A383RDL5"/>
<evidence type="ECO:0000259" key="1">
    <source>
        <dbReference type="Pfam" id="PF20274"/>
    </source>
</evidence>
<dbReference type="Proteomes" id="UP000304148">
    <property type="component" value="Chromosome"/>
</dbReference>
<dbReference type="InterPro" id="IPR046909">
    <property type="entry name" value="cREC_REC"/>
</dbReference>
<organism evidence="2 3">
    <name type="scientific">Paenibacillus alvei</name>
    <name type="common">Bacillus alvei</name>
    <dbReference type="NCBI Taxonomy" id="44250"/>
    <lineage>
        <taxon>Bacteria</taxon>
        <taxon>Bacillati</taxon>
        <taxon>Bacillota</taxon>
        <taxon>Bacilli</taxon>
        <taxon>Bacillales</taxon>
        <taxon>Paenibacillaceae</taxon>
        <taxon>Paenibacillus</taxon>
    </lineage>
</organism>